<protein>
    <submittedName>
        <fullName evidence="2">Uncharacterized protein</fullName>
    </submittedName>
</protein>
<evidence type="ECO:0000313" key="3">
    <source>
        <dbReference type="Proteomes" id="UP001231189"/>
    </source>
</evidence>
<dbReference type="EMBL" id="JAUUTY010000004">
    <property type="protein sequence ID" value="KAK1651404.1"/>
    <property type="molecule type" value="Genomic_DNA"/>
</dbReference>
<comment type="caution">
    <text evidence="2">The sequence shown here is derived from an EMBL/GenBank/DDBJ whole genome shotgun (WGS) entry which is preliminary data.</text>
</comment>
<name>A0AAD8SGC0_LOLMU</name>
<keyword evidence="3" id="KW-1185">Reference proteome</keyword>
<dbReference type="InterPro" id="IPR040390">
    <property type="entry name" value="TIFY/JAZ"/>
</dbReference>
<dbReference type="AlphaFoldDB" id="A0AAD8SGC0"/>
<gene>
    <name evidence="2" type="ORF">QYE76_069209</name>
</gene>
<accession>A0AAD8SGC0</accession>
<feature type="region of interest" description="Disordered" evidence="1">
    <location>
        <begin position="67"/>
        <end position="91"/>
    </location>
</feature>
<dbReference type="Proteomes" id="UP001231189">
    <property type="component" value="Unassembled WGS sequence"/>
</dbReference>
<dbReference type="GO" id="GO:2000022">
    <property type="term" value="P:regulation of jasmonic acid mediated signaling pathway"/>
    <property type="evidence" value="ECO:0007669"/>
    <property type="project" value="TreeGrafter"/>
</dbReference>
<evidence type="ECO:0000256" key="1">
    <source>
        <dbReference type="SAM" id="MobiDB-lite"/>
    </source>
</evidence>
<dbReference type="PANTHER" id="PTHR33077:SF140">
    <property type="entry name" value="PROTEIN TIFY 10B"/>
    <property type="match status" value="1"/>
</dbReference>
<dbReference type="GO" id="GO:0005634">
    <property type="term" value="C:nucleus"/>
    <property type="evidence" value="ECO:0007669"/>
    <property type="project" value="TreeGrafter"/>
</dbReference>
<sequence>MQMAGKGNPVIQNVSAPVTITKVQAAAPALESSLPAAQVDAHKPAHAKTSDMSIARKASLHRFLEKRKDRLHAKAPYQDSPSDATPVKKEPENQAWLGLQLIMLR</sequence>
<evidence type="ECO:0000313" key="2">
    <source>
        <dbReference type="EMBL" id="KAK1651404.1"/>
    </source>
</evidence>
<proteinExistence type="predicted"/>
<dbReference type="InterPro" id="IPR018467">
    <property type="entry name" value="CCT_CS"/>
</dbReference>
<organism evidence="2 3">
    <name type="scientific">Lolium multiflorum</name>
    <name type="common">Italian ryegrass</name>
    <name type="synonym">Lolium perenne subsp. multiflorum</name>
    <dbReference type="NCBI Taxonomy" id="4521"/>
    <lineage>
        <taxon>Eukaryota</taxon>
        <taxon>Viridiplantae</taxon>
        <taxon>Streptophyta</taxon>
        <taxon>Embryophyta</taxon>
        <taxon>Tracheophyta</taxon>
        <taxon>Spermatophyta</taxon>
        <taxon>Magnoliopsida</taxon>
        <taxon>Liliopsida</taxon>
        <taxon>Poales</taxon>
        <taxon>Poaceae</taxon>
        <taxon>BOP clade</taxon>
        <taxon>Pooideae</taxon>
        <taxon>Poodae</taxon>
        <taxon>Poeae</taxon>
        <taxon>Poeae Chloroplast Group 2 (Poeae type)</taxon>
        <taxon>Loliodinae</taxon>
        <taxon>Loliinae</taxon>
        <taxon>Lolium</taxon>
    </lineage>
</organism>
<dbReference type="Pfam" id="PF09425">
    <property type="entry name" value="Jas_motif"/>
    <property type="match status" value="1"/>
</dbReference>
<reference evidence="2" key="1">
    <citation type="submission" date="2023-07" db="EMBL/GenBank/DDBJ databases">
        <title>A chromosome-level genome assembly of Lolium multiflorum.</title>
        <authorList>
            <person name="Chen Y."/>
            <person name="Copetti D."/>
            <person name="Kolliker R."/>
            <person name="Studer B."/>
        </authorList>
    </citation>
    <scope>NUCLEOTIDE SEQUENCE</scope>
    <source>
        <strain evidence="2">02402/16</strain>
        <tissue evidence="2">Leaf</tissue>
    </source>
</reference>
<dbReference type="GO" id="GO:0031347">
    <property type="term" value="P:regulation of defense response"/>
    <property type="evidence" value="ECO:0007669"/>
    <property type="project" value="TreeGrafter"/>
</dbReference>
<dbReference type="PANTHER" id="PTHR33077">
    <property type="entry name" value="PROTEIN TIFY 4A-RELATED-RELATED"/>
    <property type="match status" value="1"/>
</dbReference>
<dbReference type="GO" id="GO:0009611">
    <property type="term" value="P:response to wounding"/>
    <property type="evidence" value="ECO:0007669"/>
    <property type="project" value="TreeGrafter"/>
</dbReference>